<evidence type="ECO:0000256" key="2">
    <source>
        <dbReference type="ARBA" id="ARBA00004953"/>
    </source>
</evidence>
<keyword evidence="6 9" id="KW-0812">Transmembrane</keyword>
<keyword evidence="4 9" id="KW-1003">Cell membrane</keyword>
<keyword evidence="8 9" id="KW-0472">Membrane</keyword>
<sequence length="318" mass="34235">MPALVSPDLFVPAVPATLWLPLGALAGVLLDRVLGELKRWHPLVGFGQLADGLEKILNRGPLRRASGLLAWALAVLPWVMLATWFKRDDLIGWLVDVSLLYLALGGRSLAEHAERVAGDLAAGDLPAARQHVGWIVSRNTSSLDETGVAKACVESVLENGNDAVFATLFWFIVLGGAGAVLFRLANTLDAMWGYRTERFLCFGWAAARIDDLLNYLPARLTSLSYALFGHTRRALRCWCAQAPRWESPNAGPVMAAGAGSLGLMLGGAATYHGRLEQRPRLGAGRPAGGDDIARALTLVRRSIGLWLAVYLLIGALRA</sequence>
<feature type="transmembrane region" description="Helical" evidence="9">
    <location>
        <begin position="65"/>
        <end position="85"/>
    </location>
</feature>
<feature type="transmembrane region" description="Helical" evidence="9">
    <location>
        <begin position="12"/>
        <end position="30"/>
    </location>
</feature>
<reference evidence="10 11" key="1">
    <citation type="submission" date="2020-10" db="EMBL/GenBank/DDBJ databases">
        <title>Connecting structure to function with the recovery of over 1000 high-quality activated sludge metagenome-assembled genomes encoding full-length rRNA genes using long-read sequencing.</title>
        <authorList>
            <person name="Singleton C.M."/>
            <person name="Petriglieri F."/>
            <person name="Kristensen J.M."/>
            <person name="Kirkegaard R.H."/>
            <person name="Michaelsen T.Y."/>
            <person name="Andersen M.H."/>
            <person name="Karst S.M."/>
            <person name="Dueholm M.S."/>
            <person name="Nielsen P.H."/>
            <person name="Albertsen M."/>
        </authorList>
    </citation>
    <scope>NUCLEOTIDE SEQUENCE [LARGE SCALE GENOMIC DNA]</scope>
    <source>
        <strain evidence="10">Fred_18-Q3-R57-64_BAT3C.720</strain>
    </source>
</reference>
<comment type="caution">
    <text evidence="10">The sequence shown here is derived from an EMBL/GenBank/DDBJ whole genome shotgun (WGS) entry which is preliminary data.</text>
</comment>
<evidence type="ECO:0000256" key="5">
    <source>
        <dbReference type="ARBA" id="ARBA00022573"/>
    </source>
</evidence>
<dbReference type="HAMAP" id="MF_00024">
    <property type="entry name" value="CobD_CbiB"/>
    <property type="match status" value="1"/>
</dbReference>
<dbReference type="EMBL" id="JADJOT010000009">
    <property type="protein sequence ID" value="MBK7954822.1"/>
    <property type="molecule type" value="Genomic_DNA"/>
</dbReference>
<keyword evidence="5 9" id="KW-0169">Cobalamin biosynthesis</keyword>
<comment type="caution">
    <text evidence="9">Lacks conserved residue(s) required for the propagation of feature annotation.</text>
</comment>
<dbReference type="PANTHER" id="PTHR34308:SF1">
    <property type="entry name" value="COBALAMIN BIOSYNTHESIS PROTEIN CBIB"/>
    <property type="match status" value="1"/>
</dbReference>
<comment type="pathway">
    <text evidence="2 9">Cofactor biosynthesis; adenosylcobalamin biosynthesis.</text>
</comment>
<dbReference type="Pfam" id="PF03186">
    <property type="entry name" value="CobD_Cbib"/>
    <property type="match status" value="1"/>
</dbReference>
<comment type="subcellular location">
    <subcellularLocation>
        <location evidence="1 9">Cell membrane</location>
        <topology evidence="1 9">Multi-pass membrane protein</topology>
    </subcellularLocation>
</comment>
<dbReference type="GO" id="GO:0015420">
    <property type="term" value="F:ABC-type vitamin B12 transporter activity"/>
    <property type="evidence" value="ECO:0007669"/>
    <property type="project" value="UniProtKB-UniRule"/>
</dbReference>
<evidence type="ECO:0000256" key="6">
    <source>
        <dbReference type="ARBA" id="ARBA00022692"/>
    </source>
</evidence>
<evidence type="ECO:0000256" key="9">
    <source>
        <dbReference type="HAMAP-Rule" id="MF_00024"/>
    </source>
</evidence>
<evidence type="ECO:0000313" key="10">
    <source>
        <dbReference type="EMBL" id="MBK7954822.1"/>
    </source>
</evidence>
<accession>A0A935W469</accession>
<feature type="transmembrane region" description="Helical" evidence="9">
    <location>
        <begin position="163"/>
        <end position="185"/>
    </location>
</feature>
<dbReference type="InterPro" id="IPR004485">
    <property type="entry name" value="Cobalamin_biosynth_CobD/CbiB"/>
</dbReference>
<dbReference type="PANTHER" id="PTHR34308">
    <property type="entry name" value="COBALAMIN BIOSYNTHESIS PROTEIN CBIB"/>
    <property type="match status" value="1"/>
</dbReference>
<evidence type="ECO:0000256" key="8">
    <source>
        <dbReference type="ARBA" id="ARBA00023136"/>
    </source>
</evidence>
<proteinExistence type="inferred from homology"/>
<dbReference type="GO" id="GO:0005886">
    <property type="term" value="C:plasma membrane"/>
    <property type="evidence" value="ECO:0007669"/>
    <property type="project" value="UniProtKB-SubCell"/>
</dbReference>
<dbReference type="GO" id="GO:0009236">
    <property type="term" value="P:cobalamin biosynthetic process"/>
    <property type="evidence" value="ECO:0007669"/>
    <property type="project" value="UniProtKB-UniRule"/>
</dbReference>
<dbReference type="Proteomes" id="UP000706151">
    <property type="component" value="Unassembled WGS sequence"/>
</dbReference>
<evidence type="ECO:0000256" key="7">
    <source>
        <dbReference type="ARBA" id="ARBA00022989"/>
    </source>
</evidence>
<dbReference type="GO" id="GO:0048472">
    <property type="term" value="F:threonine-phosphate decarboxylase activity"/>
    <property type="evidence" value="ECO:0007669"/>
    <property type="project" value="InterPro"/>
</dbReference>
<evidence type="ECO:0000256" key="1">
    <source>
        <dbReference type="ARBA" id="ARBA00004651"/>
    </source>
</evidence>
<name>A0A935W469_9PROT</name>
<evidence type="ECO:0000313" key="11">
    <source>
        <dbReference type="Proteomes" id="UP000706151"/>
    </source>
</evidence>
<evidence type="ECO:0000256" key="4">
    <source>
        <dbReference type="ARBA" id="ARBA00022475"/>
    </source>
</evidence>
<comment type="function">
    <text evidence="9">Converts cobyric acid to cobinamide by the addition of aminopropanol on the F carboxylic group.</text>
</comment>
<dbReference type="AlphaFoldDB" id="A0A935W469"/>
<evidence type="ECO:0000256" key="3">
    <source>
        <dbReference type="ARBA" id="ARBA00006263"/>
    </source>
</evidence>
<comment type="similarity">
    <text evidence="3 9">Belongs to the CobD/CbiB family.</text>
</comment>
<gene>
    <name evidence="9" type="primary">cobD</name>
    <name evidence="10" type="ORF">IPK02_13210</name>
</gene>
<dbReference type="NCBIfam" id="TIGR00380">
    <property type="entry name" value="cobal_cbiB"/>
    <property type="match status" value="1"/>
</dbReference>
<organism evidence="10 11">
    <name type="scientific">Candidatus Accumulibacter affinis</name>
    <dbReference type="NCBI Taxonomy" id="2954384"/>
    <lineage>
        <taxon>Bacteria</taxon>
        <taxon>Pseudomonadati</taxon>
        <taxon>Pseudomonadota</taxon>
        <taxon>Betaproteobacteria</taxon>
        <taxon>Candidatus Accumulibacter</taxon>
    </lineage>
</organism>
<protein>
    <recommendedName>
        <fullName evidence="9">Cobalamin biosynthesis protein CobD</fullName>
    </recommendedName>
</protein>
<keyword evidence="7 9" id="KW-1133">Transmembrane helix</keyword>